<name>A0A9Y2NHE2_9PSEU</name>
<dbReference type="KEGG" id="amog:QRX60_15295"/>
<evidence type="ECO:0000313" key="3">
    <source>
        <dbReference type="Proteomes" id="UP001239397"/>
    </source>
</evidence>
<organism evidence="2 3">
    <name type="scientific">Amycolatopsis mongoliensis</name>
    <dbReference type="NCBI Taxonomy" id="715475"/>
    <lineage>
        <taxon>Bacteria</taxon>
        <taxon>Bacillati</taxon>
        <taxon>Actinomycetota</taxon>
        <taxon>Actinomycetes</taxon>
        <taxon>Pseudonocardiales</taxon>
        <taxon>Pseudonocardiaceae</taxon>
        <taxon>Amycolatopsis</taxon>
    </lineage>
</organism>
<accession>A0A9Y2NHE2</accession>
<feature type="compositionally biased region" description="Pro residues" evidence="1">
    <location>
        <begin position="44"/>
        <end position="59"/>
    </location>
</feature>
<feature type="region of interest" description="Disordered" evidence="1">
    <location>
        <begin position="1"/>
        <end position="72"/>
    </location>
</feature>
<dbReference type="RefSeq" id="WP_286001434.1">
    <property type="nucleotide sequence ID" value="NZ_CP127295.1"/>
</dbReference>
<keyword evidence="3" id="KW-1185">Reference proteome</keyword>
<protein>
    <submittedName>
        <fullName evidence="2">Uncharacterized protein</fullName>
    </submittedName>
</protein>
<proteinExistence type="predicted"/>
<gene>
    <name evidence="2" type="ORF">QRX60_15295</name>
</gene>
<dbReference type="AlphaFoldDB" id="A0A9Y2NHE2"/>
<evidence type="ECO:0000256" key="1">
    <source>
        <dbReference type="SAM" id="MobiDB-lite"/>
    </source>
</evidence>
<sequence length="248" mass="24962">MLDLAGAPAPPGGGSLDLASAPAPGGVSLDLGGGEIGSVSLDLAPPPPLPPPDSRPAPPARRAGRPGRPVVRLGAGRRLQLGPKTPAVTLDRLQSAVGLLTVEAMCAAATPALGCAYDLADGRSAFLGSGTTASRTPFLAVRRRSVSADLRQVRQLVRLVVVAVFPPAAAPPGLLVVSTWDGSRLELPLGKPAGGRVTVPLSIHNVGGELVLRAEAGEGLSSPRAAAEAFGFHRIGWLDDFTCAGGVA</sequence>
<reference evidence="2 3" key="1">
    <citation type="submission" date="2023-06" db="EMBL/GenBank/DDBJ databases">
        <authorList>
            <person name="Oyuntsetseg B."/>
            <person name="Kim S.B."/>
        </authorList>
    </citation>
    <scope>NUCLEOTIDE SEQUENCE [LARGE SCALE GENOMIC DNA]</scope>
    <source>
        <strain evidence="2 3">4-36</strain>
    </source>
</reference>
<evidence type="ECO:0000313" key="2">
    <source>
        <dbReference type="EMBL" id="WIY05132.1"/>
    </source>
</evidence>
<dbReference type="EMBL" id="CP127295">
    <property type="protein sequence ID" value="WIY05132.1"/>
    <property type="molecule type" value="Genomic_DNA"/>
</dbReference>
<dbReference type="Proteomes" id="UP001239397">
    <property type="component" value="Chromosome"/>
</dbReference>